<evidence type="ECO:0000256" key="4">
    <source>
        <dbReference type="ARBA" id="ARBA00023163"/>
    </source>
</evidence>
<evidence type="ECO:0000256" key="2">
    <source>
        <dbReference type="ARBA" id="ARBA00023015"/>
    </source>
</evidence>
<keyword evidence="4" id="KW-0804">Transcription</keyword>
<keyword evidence="1" id="KW-0678">Repressor</keyword>
<keyword evidence="3" id="KW-0238">DNA-binding</keyword>
<dbReference type="InterPro" id="IPR009061">
    <property type="entry name" value="DNA-bd_dom_put_sf"/>
</dbReference>
<dbReference type="Pfam" id="PF00376">
    <property type="entry name" value="MerR"/>
    <property type="match status" value="1"/>
</dbReference>
<accession>A0A2Z6T6A8</accession>
<dbReference type="GO" id="GO:0003700">
    <property type="term" value="F:DNA-binding transcription factor activity"/>
    <property type="evidence" value="ECO:0007669"/>
    <property type="project" value="InterPro"/>
</dbReference>
<dbReference type="PROSITE" id="PS50937">
    <property type="entry name" value="HTH_MERR_2"/>
    <property type="match status" value="1"/>
</dbReference>
<name>A0A2Z6T6A8_9LACO</name>
<proteinExistence type="predicted"/>
<evidence type="ECO:0000256" key="3">
    <source>
        <dbReference type="ARBA" id="ARBA00023125"/>
    </source>
</evidence>
<evidence type="ECO:0000259" key="5">
    <source>
        <dbReference type="PROSITE" id="PS50937"/>
    </source>
</evidence>
<comment type="caution">
    <text evidence="6">The sequence shown here is derived from an EMBL/GenBank/DDBJ whole genome shotgun (WGS) entry which is preliminary data.</text>
</comment>
<sequence length="48" mass="5716">MSKKLKQYSVSEVAKMLKVSPRTIRFYDEKNLVSPMRVEENGYRVYSE</sequence>
<dbReference type="EMBL" id="BFBY01000001">
    <property type="protein sequence ID" value="GBG04236.1"/>
    <property type="molecule type" value="Genomic_DNA"/>
</dbReference>
<dbReference type="SUPFAM" id="SSF46955">
    <property type="entry name" value="Putative DNA-binding domain"/>
    <property type="match status" value="1"/>
</dbReference>
<keyword evidence="2" id="KW-0805">Transcription regulation</keyword>
<reference evidence="7" key="1">
    <citation type="submission" date="2018-03" db="EMBL/GenBank/DDBJ databases">
        <title>New taxa in the Lactobacillus gasseri group.</title>
        <authorList>
            <person name="Tanizawa Y."/>
            <person name="Tohno M."/>
            <person name="Endo A."/>
            <person name="Arita M."/>
        </authorList>
    </citation>
    <scope>NUCLEOTIDE SEQUENCE [LARGE SCALE GENOMIC DNA]</scope>
    <source>
        <strain evidence="7">DSM 24759</strain>
    </source>
</reference>
<evidence type="ECO:0000313" key="6">
    <source>
        <dbReference type="EMBL" id="GBG04236.1"/>
    </source>
</evidence>
<dbReference type="RefSeq" id="WP_117117483.1">
    <property type="nucleotide sequence ID" value="NZ_BFBY01000001.1"/>
</dbReference>
<feature type="domain" description="HTH merR-type" evidence="5">
    <location>
        <begin position="7"/>
        <end position="48"/>
    </location>
</feature>
<dbReference type="Gene3D" id="1.10.1660.10">
    <property type="match status" value="1"/>
</dbReference>
<dbReference type="GO" id="GO:0003677">
    <property type="term" value="F:DNA binding"/>
    <property type="evidence" value="ECO:0007669"/>
    <property type="project" value="UniProtKB-KW"/>
</dbReference>
<evidence type="ECO:0000256" key="1">
    <source>
        <dbReference type="ARBA" id="ARBA00022491"/>
    </source>
</evidence>
<dbReference type="OrthoDB" id="9814833at2"/>
<dbReference type="Proteomes" id="UP000257317">
    <property type="component" value="Unassembled WGS sequence"/>
</dbReference>
<protein>
    <recommendedName>
        <fullName evidence="5">HTH merR-type domain-containing protein</fullName>
    </recommendedName>
</protein>
<dbReference type="InterPro" id="IPR047057">
    <property type="entry name" value="MerR_fam"/>
</dbReference>
<gene>
    <name evidence="6" type="ORF">LrDSM24759_01500</name>
</gene>
<keyword evidence="7" id="KW-1185">Reference proteome</keyword>
<dbReference type="AlphaFoldDB" id="A0A2Z6T6A8"/>
<evidence type="ECO:0000313" key="7">
    <source>
        <dbReference type="Proteomes" id="UP000257317"/>
    </source>
</evidence>
<dbReference type="PANTHER" id="PTHR30204">
    <property type="entry name" value="REDOX-CYCLING DRUG-SENSING TRANSCRIPTIONAL ACTIVATOR SOXR"/>
    <property type="match status" value="1"/>
</dbReference>
<organism evidence="6 7">
    <name type="scientific">Lactobacillus rodentium</name>
    <dbReference type="NCBI Taxonomy" id="947835"/>
    <lineage>
        <taxon>Bacteria</taxon>
        <taxon>Bacillati</taxon>
        <taxon>Bacillota</taxon>
        <taxon>Bacilli</taxon>
        <taxon>Lactobacillales</taxon>
        <taxon>Lactobacillaceae</taxon>
        <taxon>Lactobacillus</taxon>
    </lineage>
</organism>
<dbReference type="PANTHER" id="PTHR30204:SF69">
    <property type="entry name" value="MERR-FAMILY TRANSCRIPTIONAL REGULATOR"/>
    <property type="match status" value="1"/>
</dbReference>
<dbReference type="InterPro" id="IPR000551">
    <property type="entry name" value="MerR-type_HTH_dom"/>
</dbReference>